<sequence>MTDRELTPEEADLVRMTKEATSLGHLIKELESLAPKERAARSRVLKKGRRAIKAALTDKWGFPDARLMLLTAALGSTPAQTAAAFDFSTVTSLKDDDAIDEAVALLAGRGADWVEKLVVALLRKRDNLWQISHLVGPLCVALELPLPGADHTNYWTGWSSNNSDPTPGTRWQEHFLQACESPNALTFPGLDRDESGIREKAKALRKREPTNDPALLDALLRVVERGDRPTAQQAVVHWLRALDLEGLLSAERPRLLAGLPNADKTVVKLFTGCLLVDGLGDEDLTALALDVLVRKEKGVKRDVLKALRGLGAPSQDLVGTVEALVAGADTATAELARELLDGWDAAPPEEEPLGLWREPSLPVPELLPEFTDDALVLDEPALLALLTDIDTRWWLSAFRYERLLATLVATARAGGPEHLVRLIGRNASPDGWCGFLTRLVVCLGDGTIVPGQGIRSAASQGGPLSFLAAQRARDVLGLLGELPCLLSTPTHEGFRVAWEVFRERVGRFREAGVELVPTDVAVALARLDRTCAPRDVSDLDLPIRGVEVRLSGVLARWRDDEPRPGALQLSPAYEDDRPHLNRPVARLIADGDEPGTFGPLGLRSAWVERFHPDRSFYWETVRDLPEAWPEPDPNAVIRIESVRDDGTEVRVRPRGSILYDSDSEAALTLLPEHPTRPAALVLQDLGNYSPTKAVDDFLPIAAVAERFGPVLSFVALAVISGAALKDRDRVAEALLTAWDEGRLHPGDLVDAWRSPWWDELNDMPRAKHETWPHSPAKTVTVLCTIADAGGLALAWPLLVAIAEELAGQRKTTAATATTLEAVLRYLPEVRAAGVAVDLPNVAALAARKGNSKAMTVARRITKMQGS</sequence>
<dbReference type="Pfam" id="PF25148">
    <property type="entry name" value="DUF7824"/>
    <property type="match status" value="1"/>
</dbReference>
<protein>
    <recommendedName>
        <fullName evidence="1">DUF7824 domain-containing protein</fullName>
    </recommendedName>
</protein>
<keyword evidence="3" id="KW-1185">Reference proteome</keyword>
<accession>A0A3S4Y503</accession>
<dbReference type="AlphaFoldDB" id="A0A3S4Y503"/>
<feature type="domain" description="DUF7824" evidence="1">
    <location>
        <begin position="482"/>
        <end position="530"/>
    </location>
</feature>
<gene>
    <name evidence="2" type="ORF">NCTC12967_00096</name>
</gene>
<dbReference type="GeneID" id="64405605"/>
<proteinExistence type="predicted"/>
<organism evidence="2 3">
    <name type="scientific">Arachnia propionica</name>
    <dbReference type="NCBI Taxonomy" id="1750"/>
    <lineage>
        <taxon>Bacteria</taxon>
        <taxon>Bacillati</taxon>
        <taxon>Actinomycetota</taxon>
        <taxon>Actinomycetes</taxon>
        <taxon>Propionibacteriales</taxon>
        <taxon>Propionibacteriaceae</taxon>
        <taxon>Arachnia</taxon>
    </lineage>
</organism>
<reference evidence="2 3" key="1">
    <citation type="submission" date="2018-12" db="EMBL/GenBank/DDBJ databases">
        <authorList>
            <consortium name="Pathogen Informatics"/>
        </authorList>
    </citation>
    <scope>NUCLEOTIDE SEQUENCE [LARGE SCALE GENOMIC DNA]</scope>
    <source>
        <strain evidence="2 3">NCTC12967</strain>
    </source>
</reference>
<evidence type="ECO:0000313" key="3">
    <source>
        <dbReference type="Proteomes" id="UP000273044"/>
    </source>
</evidence>
<name>A0A3S4Y503_9ACTN</name>
<evidence type="ECO:0000259" key="1">
    <source>
        <dbReference type="Pfam" id="PF25148"/>
    </source>
</evidence>
<dbReference type="InterPro" id="IPR056726">
    <property type="entry name" value="DUF7824"/>
</dbReference>
<dbReference type="EMBL" id="LR134406">
    <property type="protein sequence ID" value="VEH68835.1"/>
    <property type="molecule type" value="Genomic_DNA"/>
</dbReference>
<dbReference type="RefSeq" id="WP_061787423.1">
    <property type="nucleotide sequence ID" value="NZ_LR134406.1"/>
</dbReference>
<dbReference type="Proteomes" id="UP000273044">
    <property type="component" value="Chromosome"/>
</dbReference>
<evidence type="ECO:0000313" key="2">
    <source>
        <dbReference type="EMBL" id="VEH68835.1"/>
    </source>
</evidence>